<evidence type="ECO:0000313" key="3">
    <source>
        <dbReference type="Proteomes" id="UP000263642"/>
    </source>
</evidence>
<dbReference type="EMBL" id="DQAY01000181">
    <property type="protein sequence ID" value="HCO26902.1"/>
    <property type="molecule type" value="Genomic_DNA"/>
</dbReference>
<keyword evidence="1" id="KW-0812">Transmembrane</keyword>
<dbReference type="NCBIfam" id="TIGR02532">
    <property type="entry name" value="IV_pilin_GFxxxE"/>
    <property type="match status" value="1"/>
</dbReference>
<evidence type="ECO:0000313" key="2">
    <source>
        <dbReference type="EMBL" id="HCO26902.1"/>
    </source>
</evidence>
<dbReference type="InterPro" id="IPR012902">
    <property type="entry name" value="N_methyl_site"/>
</dbReference>
<feature type="non-terminal residue" evidence="2">
    <location>
        <position position="41"/>
    </location>
</feature>
<accession>A0A3D3RFP9</accession>
<dbReference type="SUPFAM" id="SSF54523">
    <property type="entry name" value="Pili subunits"/>
    <property type="match status" value="1"/>
</dbReference>
<keyword evidence="1" id="KW-1133">Transmembrane helix</keyword>
<feature type="transmembrane region" description="Helical" evidence="1">
    <location>
        <begin position="12"/>
        <end position="35"/>
    </location>
</feature>
<dbReference type="PANTHER" id="PTHR30093:SF2">
    <property type="entry name" value="TYPE II SECRETION SYSTEM PROTEIN H"/>
    <property type="match status" value="1"/>
</dbReference>
<keyword evidence="1" id="KW-0472">Membrane</keyword>
<proteinExistence type="predicted"/>
<dbReference type="PROSITE" id="PS00409">
    <property type="entry name" value="PROKAR_NTER_METHYL"/>
    <property type="match status" value="1"/>
</dbReference>
<name>A0A3D3RFP9_9PLAN</name>
<dbReference type="Gene3D" id="3.30.700.10">
    <property type="entry name" value="Glycoprotein, Type 4 Pilin"/>
    <property type="match status" value="1"/>
</dbReference>
<dbReference type="InterPro" id="IPR045584">
    <property type="entry name" value="Pilin-like"/>
</dbReference>
<dbReference type="Proteomes" id="UP000263642">
    <property type="component" value="Unassembled WGS sequence"/>
</dbReference>
<organism evidence="2 3">
    <name type="scientific">Gimesia maris</name>
    <dbReference type="NCBI Taxonomy" id="122"/>
    <lineage>
        <taxon>Bacteria</taxon>
        <taxon>Pseudomonadati</taxon>
        <taxon>Planctomycetota</taxon>
        <taxon>Planctomycetia</taxon>
        <taxon>Planctomycetales</taxon>
        <taxon>Planctomycetaceae</taxon>
        <taxon>Gimesia</taxon>
    </lineage>
</organism>
<gene>
    <name evidence="2" type="ORF">DIT97_29290</name>
</gene>
<protein>
    <submittedName>
        <fullName evidence="2">Prepilin-type cleavage/methylation domain-containing protein</fullName>
    </submittedName>
</protein>
<dbReference type="Pfam" id="PF07963">
    <property type="entry name" value="N_methyl"/>
    <property type="match status" value="1"/>
</dbReference>
<dbReference type="AlphaFoldDB" id="A0A3D3RFP9"/>
<reference evidence="2 3" key="1">
    <citation type="journal article" date="2018" name="Nat. Biotechnol.">
        <title>A standardized bacterial taxonomy based on genome phylogeny substantially revises the tree of life.</title>
        <authorList>
            <person name="Parks D.H."/>
            <person name="Chuvochina M."/>
            <person name="Waite D.W."/>
            <person name="Rinke C."/>
            <person name="Skarshewski A."/>
            <person name="Chaumeil P.A."/>
            <person name="Hugenholtz P."/>
        </authorList>
    </citation>
    <scope>NUCLEOTIDE SEQUENCE [LARGE SCALE GENOMIC DNA]</scope>
    <source>
        <strain evidence="2">UBA9375</strain>
    </source>
</reference>
<comment type="caution">
    <text evidence="2">The sequence shown here is derived from an EMBL/GenBank/DDBJ whole genome shotgun (WGS) entry which is preliminary data.</text>
</comment>
<dbReference type="PANTHER" id="PTHR30093">
    <property type="entry name" value="GENERAL SECRETION PATHWAY PROTEIN G"/>
    <property type="match status" value="1"/>
</dbReference>
<sequence length="41" mass="4460">MIDSARSTRRGFTLIELLVVIAIIAILIALLLPAVQQAREA</sequence>
<evidence type="ECO:0000256" key="1">
    <source>
        <dbReference type="SAM" id="Phobius"/>
    </source>
</evidence>